<reference evidence="3 4" key="1">
    <citation type="journal article" date="2018" name="Front. Microbiol.">
        <title>Genome Sequencing of Streptomyces atratus SCSIOZH16 and Activation Production of Nocardamine via Metabolic Engineering.</title>
        <authorList>
            <person name="Li Y."/>
            <person name="Zhang C."/>
            <person name="Liu C."/>
            <person name="Ju J."/>
            <person name="Ma J."/>
        </authorList>
    </citation>
    <scope>NUCLEOTIDE SEQUENCE [LARGE SCALE GENOMIC DNA]</scope>
    <source>
        <strain evidence="3 4">SCSIO_ZH16</strain>
    </source>
</reference>
<evidence type="ECO:0000259" key="2">
    <source>
        <dbReference type="Pfam" id="PF13808"/>
    </source>
</evidence>
<dbReference type="Pfam" id="PF13808">
    <property type="entry name" value="DDE_Tnp_1_assoc"/>
    <property type="match status" value="1"/>
</dbReference>
<feature type="compositionally biased region" description="Low complexity" evidence="1">
    <location>
        <begin position="119"/>
        <end position="131"/>
    </location>
</feature>
<accession>A0A2Z5J828</accession>
<protein>
    <recommendedName>
        <fullName evidence="2">H repeat-associated protein N-terminal domain-containing protein</fullName>
    </recommendedName>
</protein>
<dbReference type="KEGG" id="sata:C5746_05315"/>
<evidence type="ECO:0000313" key="4">
    <source>
        <dbReference type="Proteomes" id="UP000252698"/>
    </source>
</evidence>
<organism evidence="3 4">
    <name type="scientific">Streptomyces atratus</name>
    <dbReference type="NCBI Taxonomy" id="1893"/>
    <lineage>
        <taxon>Bacteria</taxon>
        <taxon>Bacillati</taxon>
        <taxon>Actinomycetota</taxon>
        <taxon>Actinomycetes</taxon>
        <taxon>Kitasatosporales</taxon>
        <taxon>Streptomycetaceae</taxon>
        <taxon>Streptomyces</taxon>
    </lineage>
</organism>
<sequence length="163" mass="17433">MVLPVRSAPASAPPPTASGASRSGAVVPSGLLDALARVPDPRVRRGRRFALATLVAVGVCAMTCAGHNSRVAIAEWARRCEQEVLARLGCPYDPFAGCYRVPGERTLRDAFARVDPGGRVRPPGQAAAAAPRPERPGRNPRARTTPHPPRDDPRSHPRCQRKL</sequence>
<proteinExistence type="predicted"/>
<evidence type="ECO:0000313" key="3">
    <source>
        <dbReference type="EMBL" id="AXE76450.1"/>
    </source>
</evidence>
<dbReference type="AlphaFoldDB" id="A0A2Z5J828"/>
<name>A0A2Z5J828_STRAR</name>
<dbReference type="Proteomes" id="UP000252698">
    <property type="component" value="Chromosome"/>
</dbReference>
<feature type="domain" description="H repeat-associated protein N-terminal" evidence="2">
    <location>
        <begin position="33"/>
        <end position="116"/>
    </location>
</feature>
<feature type="compositionally biased region" description="Low complexity" evidence="1">
    <location>
        <begin position="1"/>
        <end position="10"/>
    </location>
</feature>
<dbReference type="EMBL" id="CP027306">
    <property type="protein sequence ID" value="AXE76450.1"/>
    <property type="molecule type" value="Genomic_DNA"/>
</dbReference>
<gene>
    <name evidence="3" type="ORF">C5746_05315</name>
</gene>
<feature type="region of interest" description="Disordered" evidence="1">
    <location>
        <begin position="1"/>
        <end position="24"/>
    </location>
</feature>
<dbReference type="InterPro" id="IPR032806">
    <property type="entry name" value="YbfD_N"/>
</dbReference>
<feature type="region of interest" description="Disordered" evidence="1">
    <location>
        <begin position="114"/>
        <end position="163"/>
    </location>
</feature>
<evidence type="ECO:0000256" key="1">
    <source>
        <dbReference type="SAM" id="MobiDB-lite"/>
    </source>
</evidence>